<dbReference type="GO" id="GO:0005198">
    <property type="term" value="F:structural molecule activity"/>
    <property type="evidence" value="ECO:0007669"/>
    <property type="project" value="UniProtKB-UniRule"/>
</dbReference>
<dbReference type="PRINTS" id="PR00207">
    <property type="entry name" value="FLAGELLIN"/>
</dbReference>
<organism evidence="7">
    <name type="scientific">Hydrogenovibrio crunogenus (strain DSM 25203 / XCL-2)</name>
    <name type="common">Thiomicrospira crunogena</name>
    <dbReference type="NCBI Taxonomy" id="317025"/>
    <lineage>
        <taxon>Bacteria</taxon>
        <taxon>Pseudomonadati</taxon>
        <taxon>Pseudomonadota</taxon>
        <taxon>Gammaproteobacteria</taxon>
        <taxon>Thiotrichales</taxon>
        <taxon>Piscirickettsiaceae</taxon>
        <taxon>Hydrogenovibrio</taxon>
    </lineage>
</organism>
<dbReference type="HOGENOM" id="CLU_011142_2_2_6"/>
<keyword evidence="3 4" id="KW-0975">Bacterial flagellum</keyword>
<dbReference type="OrthoDB" id="9796789at2"/>
<proteinExistence type="inferred from homology"/>
<dbReference type="Gene3D" id="6.10.10.10">
    <property type="entry name" value="Flagellar export chaperone, C-terminal domain"/>
    <property type="match status" value="1"/>
</dbReference>
<dbReference type="InterPro" id="IPR046358">
    <property type="entry name" value="Flagellin_C"/>
</dbReference>
<feature type="domain" description="Flagellin N-terminal" evidence="5">
    <location>
        <begin position="7"/>
        <end position="134"/>
    </location>
</feature>
<sequence>MAVESLNATNASSPYMNDLFKVNQSLTSGSRINNSADDASGQAIVTSLTTKIKDQDIGVQNANVGINLLQTADGASNSITQQLQRLSELSLQAQNGTYSDAQRAMLDQEFQQGLKSINQFAESTSFNDIKLLNADTPTVDIALGPDNASTLQLPDLTVANLGLTGTDISTSTNAEAVQSKISDVLGLISDSRAQLGSQQNGLVSAANNLMNQNVNSQSTRSQINDTDYAKAVTDQARQQVLNNASVAMLAQRNQNYGNVLPLLN</sequence>
<protein>
    <recommendedName>
        <fullName evidence="4">Flagellin</fullName>
    </recommendedName>
</protein>
<dbReference type="GO" id="GO:0005576">
    <property type="term" value="C:extracellular region"/>
    <property type="evidence" value="ECO:0007669"/>
    <property type="project" value="UniProtKB-SubCell"/>
</dbReference>
<evidence type="ECO:0000256" key="1">
    <source>
        <dbReference type="ARBA" id="ARBA00005709"/>
    </source>
</evidence>
<dbReference type="SUPFAM" id="SSF64518">
    <property type="entry name" value="Phase 1 flagellin"/>
    <property type="match status" value="1"/>
</dbReference>
<dbReference type="Pfam" id="PF00669">
    <property type="entry name" value="Flagellin_N"/>
    <property type="match status" value="1"/>
</dbReference>
<comment type="similarity">
    <text evidence="1 4">Belongs to the bacterial flagellin family.</text>
</comment>
<dbReference type="AlphaFoldDB" id="Q31FH9"/>
<name>Q31FH9_HYDCU</name>
<dbReference type="STRING" id="317025.Tcr_1502"/>
<gene>
    <name evidence="7" type="ordered locus">Tcr_1502</name>
</gene>
<reference evidence="7" key="1">
    <citation type="submission" date="2006-07" db="EMBL/GenBank/DDBJ databases">
        <title>Complete sequence of Thiomicrospira crunogena XCL-2.</title>
        <authorList>
            <consortium name="US DOE Joint Genome Institute"/>
            <person name="Copeland A."/>
            <person name="Lucas S."/>
            <person name="Lapidus A."/>
            <person name="Barry K."/>
            <person name="Detter J.C."/>
            <person name="Glavina del Rio T."/>
            <person name="Hammon N."/>
            <person name="Israni S."/>
            <person name="Dalin E."/>
            <person name="Tice H."/>
            <person name="Pitluck S."/>
            <person name="Chain P."/>
            <person name="Malfatti S."/>
            <person name="Shin M."/>
            <person name="Vergez L."/>
            <person name="Schmutz J."/>
            <person name="Larimer F."/>
            <person name="Land M."/>
            <person name="Hauser L."/>
            <person name="Kyrpides N."/>
            <person name="Lykidis A."/>
            <person name="Scott K.M."/>
            <person name="Sievert S."/>
            <person name="Kerfeld C."/>
            <person name="Freyermuth S."/>
            <person name="Dobrinski K."/>
            <person name="Boller A."/>
            <person name="Fitzpatrick K."/>
            <person name="Thoma P."/>
            <person name="Moore J."/>
            <person name="Richardson P."/>
        </authorList>
    </citation>
    <scope>NUCLEOTIDE SEQUENCE</scope>
    <source>
        <strain evidence="7">XCL-2</strain>
    </source>
</reference>
<dbReference type="GO" id="GO:0009288">
    <property type="term" value="C:bacterial-type flagellum"/>
    <property type="evidence" value="ECO:0007669"/>
    <property type="project" value="UniProtKB-SubCell"/>
</dbReference>
<dbReference type="KEGG" id="tcx:Tcr_1502"/>
<keyword evidence="7" id="KW-0966">Cell projection</keyword>
<keyword evidence="7" id="KW-0282">Flagellum</keyword>
<evidence type="ECO:0000256" key="3">
    <source>
        <dbReference type="ARBA" id="ARBA00023143"/>
    </source>
</evidence>
<dbReference type="Gene3D" id="1.20.1330.10">
    <property type="entry name" value="f41 fragment of flagellin, N-terminal domain"/>
    <property type="match status" value="1"/>
</dbReference>
<evidence type="ECO:0000256" key="4">
    <source>
        <dbReference type="RuleBase" id="RU362073"/>
    </source>
</evidence>
<dbReference type="InterPro" id="IPR042187">
    <property type="entry name" value="Flagellin_C_sub2"/>
</dbReference>
<keyword evidence="7" id="KW-0969">Cilium</keyword>
<evidence type="ECO:0000259" key="6">
    <source>
        <dbReference type="Pfam" id="PF00700"/>
    </source>
</evidence>
<dbReference type="InterPro" id="IPR001029">
    <property type="entry name" value="Flagellin_N"/>
</dbReference>
<dbReference type="Pfam" id="PF00700">
    <property type="entry name" value="Flagellin_C"/>
    <property type="match status" value="1"/>
</dbReference>
<accession>Q31FH9</accession>
<evidence type="ECO:0000256" key="2">
    <source>
        <dbReference type="ARBA" id="ARBA00022525"/>
    </source>
</evidence>
<comment type="function">
    <text evidence="4">Flagellin is the subunit protein which polymerizes to form the filaments of bacterial flagella.</text>
</comment>
<keyword evidence="2 4" id="KW-0964">Secreted</keyword>
<dbReference type="EMBL" id="CP000109">
    <property type="protein sequence ID" value="ABB42094.1"/>
    <property type="molecule type" value="Genomic_DNA"/>
</dbReference>
<dbReference type="InterPro" id="IPR001492">
    <property type="entry name" value="Flagellin"/>
</dbReference>
<evidence type="ECO:0000313" key="7">
    <source>
        <dbReference type="EMBL" id="ABB42094.1"/>
    </source>
</evidence>
<dbReference type="eggNOG" id="COG1344">
    <property type="taxonomic scope" value="Bacteria"/>
</dbReference>
<dbReference type="PANTHER" id="PTHR42792">
    <property type="entry name" value="FLAGELLIN"/>
    <property type="match status" value="1"/>
</dbReference>
<evidence type="ECO:0000259" key="5">
    <source>
        <dbReference type="Pfam" id="PF00669"/>
    </source>
</evidence>
<comment type="subcellular location">
    <subcellularLocation>
        <location evidence="4">Secreted</location>
    </subcellularLocation>
    <subcellularLocation>
        <location evidence="4">Bacterial flagellum</location>
    </subcellularLocation>
</comment>
<dbReference type="PANTHER" id="PTHR42792:SF2">
    <property type="entry name" value="FLAGELLIN"/>
    <property type="match status" value="1"/>
</dbReference>
<feature type="domain" description="Flagellin C-terminal" evidence="6">
    <location>
        <begin position="185"/>
        <end position="263"/>
    </location>
</feature>